<dbReference type="AlphaFoldDB" id="A0A0C9WLG0"/>
<reference evidence="2" key="2">
    <citation type="submission" date="2015-01" db="EMBL/GenBank/DDBJ databases">
        <title>Evolutionary Origins and Diversification of the Mycorrhizal Mutualists.</title>
        <authorList>
            <consortium name="DOE Joint Genome Institute"/>
            <consortium name="Mycorrhizal Genomics Consortium"/>
            <person name="Kohler A."/>
            <person name="Kuo A."/>
            <person name="Nagy L.G."/>
            <person name="Floudas D."/>
            <person name="Copeland A."/>
            <person name="Barry K.W."/>
            <person name="Cichocki N."/>
            <person name="Veneault-Fourrey C."/>
            <person name="LaButti K."/>
            <person name="Lindquist E.A."/>
            <person name="Lipzen A."/>
            <person name="Lundell T."/>
            <person name="Morin E."/>
            <person name="Murat C."/>
            <person name="Riley R."/>
            <person name="Ohm R."/>
            <person name="Sun H."/>
            <person name="Tunlid A."/>
            <person name="Henrissat B."/>
            <person name="Grigoriev I.V."/>
            <person name="Hibbett D.S."/>
            <person name="Martin F."/>
        </authorList>
    </citation>
    <scope>NUCLEOTIDE SEQUENCE [LARGE SCALE GENOMIC DNA]</scope>
    <source>
        <strain evidence="2">LaAM-08-1</strain>
    </source>
</reference>
<reference evidence="1 2" key="1">
    <citation type="submission" date="2014-04" db="EMBL/GenBank/DDBJ databases">
        <authorList>
            <consortium name="DOE Joint Genome Institute"/>
            <person name="Kuo A."/>
            <person name="Kohler A."/>
            <person name="Nagy L.G."/>
            <person name="Floudas D."/>
            <person name="Copeland A."/>
            <person name="Barry K.W."/>
            <person name="Cichocki N."/>
            <person name="Veneault-Fourrey C."/>
            <person name="LaButti K."/>
            <person name="Lindquist E.A."/>
            <person name="Lipzen A."/>
            <person name="Lundell T."/>
            <person name="Morin E."/>
            <person name="Murat C."/>
            <person name="Sun H."/>
            <person name="Tunlid A."/>
            <person name="Henrissat B."/>
            <person name="Grigoriev I.V."/>
            <person name="Hibbett D.S."/>
            <person name="Martin F."/>
            <person name="Nordberg H.P."/>
            <person name="Cantor M.N."/>
            <person name="Hua S.X."/>
        </authorList>
    </citation>
    <scope>NUCLEOTIDE SEQUENCE [LARGE SCALE GENOMIC DNA]</scope>
    <source>
        <strain evidence="1 2">LaAM-08-1</strain>
    </source>
</reference>
<sequence>MCKQFDLYLLSLGINLKPKFTHRLPNLVSDYLFVFTYIHPHFRIILQRRSAYCKKNHVIWTRMGRAM</sequence>
<dbReference type="Proteomes" id="UP000054477">
    <property type="component" value="Unassembled WGS sequence"/>
</dbReference>
<organism evidence="1 2">
    <name type="scientific">Laccaria amethystina LaAM-08-1</name>
    <dbReference type="NCBI Taxonomy" id="1095629"/>
    <lineage>
        <taxon>Eukaryota</taxon>
        <taxon>Fungi</taxon>
        <taxon>Dikarya</taxon>
        <taxon>Basidiomycota</taxon>
        <taxon>Agaricomycotina</taxon>
        <taxon>Agaricomycetes</taxon>
        <taxon>Agaricomycetidae</taxon>
        <taxon>Agaricales</taxon>
        <taxon>Agaricineae</taxon>
        <taxon>Hydnangiaceae</taxon>
        <taxon>Laccaria</taxon>
    </lineage>
</organism>
<name>A0A0C9WLG0_9AGAR</name>
<evidence type="ECO:0000313" key="2">
    <source>
        <dbReference type="Proteomes" id="UP000054477"/>
    </source>
</evidence>
<evidence type="ECO:0000313" key="1">
    <source>
        <dbReference type="EMBL" id="KIJ90260.1"/>
    </source>
</evidence>
<dbReference type="HOGENOM" id="CLU_205464_0_0_1"/>
<gene>
    <name evidence="1" type="ORF">K443DRAFT_116854</name>
</gene>
<proteinExistence type="predicted"/>
<dbReference type="OrthoDB" id="3087368at2759"/>
<keyword evidence="2" id="KW-1185">Reference proteome</keyword>
<protein>
    <submittedName>
        <fullName evidence="1">Uncharacterized protein</fullName>
    </submittedName>
</protein>
<accession>A0A0C9WLG0</accession>
<dbReference type="EMBL" id="KN839234">
    <property type="protein sequence ID" value="KIJ90260.1"/>
    <property type="molecule type" value="Genomic_DNA"/>
</dbReference>